<dbReference type="PANTHER" id="PTHR11318:SF4">
    <property type="entry name" value="GUANYLATE CYCLASE ACTIVATOR 2B"/>
    <property type="match status" value="1"/>
</dbReference>
<reference evidence="9" key="2">
    <citation type="submission" date="2025-08" db="UniProtKB">
        <authorList>
            <consortium name="Ensembl"/>
        </authorList>
    </citation>
    <scope>IDENTIFICATION</scope>
</reference>
<keyword evidence="3" id="KW-0964">Secreted</keyword>
<dbReference type="InterPro" id="IPR036382">
    <property type="entry name" value="Guanylin_sf"/>
</dbReference>
<dbReference type="GO" id="GO:0030250">
    <property type="term" value="F:guanylate cyclase activator activity"/>
    <property type="evidence" value="ECO:0007669"/>
    <property type="project" value="InterPro"/>
</dbReference>
<organism evidence="9 10">
    <name type="scientific">Takifugu rubripes</name>
    <name type="common">Japanese pufferfish</name>
    <name type="synonym">Fugu rubripes</name>
    <dbReference type="NCBI Taxonomy" id="31033"/>
    <lineage>
        <taxon>Eukaryota</taxon>
        <taxon>Metazoa</taxon>
        <taxon>Chordata</taxon>
        <taxon>Craniata</taxon>
        <taxon>Vertebrata</taxon>
        <taxon>Euteleostomi</taxon>
        <taxon>Actinopterygii</taxon>
        <taxon>Neopterygii</taxon>
        <taxon>Teleostei</taxon>
        <taxon>Neoteleostei</taxon>
        <taxon>Acanthomorphata</taxon>
        <taxon>Eupercaria</taxon>
        <taxon>Tetraodontiformes</taxon>
        <taxon>Tetradontoidea</taxon>
        <taxon>Tetraodontidae</taxon>
        <taxon>Takifugu</taxon>
    </lineage>
</organism>
<accession>A0A674P8P8</accession>
<keyword evidence="4" id="KW-0732">Signal</keyword>
<dbReference type="GeneTree" id="ENSGT00980000198685"/>
<keyword evidence="10" id="KW-1185">Reference proteome</keyword>
<dbReference type="Proteomes" id="UP000005226">
    <property type="component" value="Chromosome 19"/>
</dbReference>
<keyword evidence="5" id="KW-1015">Disulfide bond</keyword>
<dbReference type="SUPFAM" id="SSF89890">
    <property type="entry name" value="Proguanylin"/>
    <property type="match status" value="1"/>
</dbReference>
<evidence type="ECO:0000256" key="6">
    <source>
        <dbReference type="ARBA" id="ARBA00037765"/>
    </source>
</evidence>
<dbReference type="AlphaFoldDB" id="A0A674P8P8"/>
<feature type="region of interest" description="Disordered" evidence="8">
    <location>
        <begin position="1"/>
        <end position="25"/>
    </location>
</feature>
<evidence type="ECO:0000256" key="4">
    <source>
        <dbReference type="ARBA" id="ARBA00022729"/>
    </source>
</evidence>
<name>A0A674P8P8_TAKRU</name>
<comment type="similarity">
    <text evidence="2">Belongs to the guanylin family.</text>
</comment>
<dbReference type="InterPro" id="IPR000879">
    <property type="entry name" value="Guanylin"/>
</dbReference>
<dbReference type="PANTHER" id="PTHR11318">
    <property type="entry name" value="GUANYLIN FAMILY MEMBER"/>
    <property type="match status" value="1"/>
</dbReference>
<evidence type="ECO:0000256" key="8">
    <source>
        <dbReference type="SAM" id="MobiDB-lite"/>
    </source>
</evidence>
<dbReference type="InParanoid" id="A0A674P8P8"/>
<proteinExistence type="inferred from homology"/>
<comment type="subcellular location">
    <subcellularLocation>
        <location evidence="1">Secreted</location>
    </subcellularLocation>
</comment>
<reference evidence="9" key="3">
    <citation type="submission" date="2025-09" db="UniProtKB">
        <authorList>
            <consortium name="Ensembl"/>
        </authorList>
    </citation>
    <scope>IDENTIFICATION</scope>
</reference>
<dbReference type="PRINTS" id="PR00774">
    <property type="entry name" value="GUANYLIN"/>
</dbReference>
<evidence type="ECO:0000256" key="7">
    <source>
        <dbReference type="ARBA" id="ARBA00041176"/>
    </source>
</evidence>
<evidence type="ECO:0000313" key="10">
    <source>
        <dbReference type="Proteomes" id="UP000005226"/>
    </source>
</evidence>
<evidence type="ECO:0000256" key="5">
    <source>
        <dbReference type="ARBA" id="ARBA00023157"/>
    </source>
</evidence>
<gene>
    <name evidence="9" type="primary">si:ch211-220m17.5</name>
</gene>
<dbReference type="Gene3D" id="3.90.1450.10">
    <property type="entry name" value="Guanylin"/>
    <property type="match status" value="1"/>
</dbReference>
<dbReference type="GO" id="GO:0005576">
    <property type="term" value="C:extracellular region"/>
    <property type="evidence" value="ECO:0007669"/>
    <property type="project" value="UniProtKB-SubCell"/>
</dbReference>
<evidence type="ECO:0000313" key="9">
    <source>
        <dbReference type="Ensembl" id="ENSTRUP00000082246.1"/>
    </source>
</evidence>
<sequence>MWTEVKGTASRARRQTQTGSPPAETSVDMKATFVTTALLVLALSWTGSGAVEVEENGLTFSFEAVKRLQELVQGSGLTGPTSPRLRASAGSPCADPLLPQEFLPVCRQRGASASLTRLGEPVFYIQLIRDRHELLLLSAHLIRGLVFVFSSDGAFGSLRDLRLCRLHWLLGQPGSTTHGLRRRTGPSE</sequence>
<reference evidence="9 10" key="1">
    <citation type="journal article" date="2011" name="Genome Biol. Evol.">
        <title>Integration of the genetic map and genome assembly of fugu facilitates insights into distinct features of genome evolution in teleosts and mammals.</title>
        <authorList>
            <person name="Kai W."/>
            <person name="Kikuchi K."/>
            <person name="Tohari S."/>
            <person name="Chew A.K."/>
            <person name="Tay A."/>
            <person name="Fujiwara A."/>
            <person name="Hosoya S."/>
            <person name="Suetake H."/>
            <person name="Naruse K."/>
            <person name="Brenner S."/>
            <person name="Suzuki Y."/>
            <person name="Venkatesh B."/>
        </authorList>
    </citation>
    <scope>NUCLEOTIDE SEQUENCE [LARGE SCALE GENOMIC DNA]</scope>
</reference>
<protein>
    <recommendedName>
        <fullName evidence="7">Guanylate cyclase activator 2B</fullName>
    </recommendedName>
</protein>
<comment type="function">
    <text evidence="6">Endogenous activator of intestinal guanylate cyclase. It stimulates this enzyme through the same receptor binding region as the heat-stable enterotoxins. May be a potent physiological regulator of intestinal fluid and electrolyte transport. May be an autocrine/paracrine regulator of intestinal salt and water transport.</text>
</comment>
<dbReference type="Ensembl" id="ENSTRUT00000073560.1">
    <property type="protein sequence ID" value="ENSTRUP00000082246.1"/>
    <property type="gene ID" value="ENSTRUG00000025583.2"/>
</dbReference>
<dbReference type="Pfam" id="PF02058">
    <property type="entry name" value="Guanylin"/>
    <property type="match status" value="1"/>
</dbReference>
<evidence type="ECO:0000256" key="1">
    <source>
        <dbReference type="ARBA" id="ARBA00004613"/>
    </source>
</evidence>
<evidence type="ECO:0000256" key="3">
    <source>
        <dbReference type="ARBA" id="ARBA00022525"/>
    </source>
</evidence>
<evidence type="ECO:0000256" key="2">
    <source>
        <dbReference type="ARBA" id="ARBA00009883"/>
    </source>
</evidence>